<comment type="function">
    <text evidence="1">NDH-1 shuttles electrons from NADH, via FMN and iron-sulfur (Fe-S) centers, to quinones in the respiratory chain. Couples the redox reaction to proton translocation (for every two electrons transferred, four hydrogen ions are translocated across the cytoplasmic membrane), and thus conserves the redox energy in a proton gradient.</text>
</comment>
<evidence type="ECO:0000256" key="2">
    <source>
        <dbReference type="SAM" id="MobiDB-lite"/>
    </source>
</evidence>
<dbReference type="AlphaFoldDB" id="A0A939C0K4"/>
<comment type="subcellular location">
    <subcellularLocation>
        <location evidence="1">Cell membrane</location>
        <topology evidence="1">Multi-pass membrane protein</topology>
    </subcellularLocation>
</comment>
<feature type="compositionally biased region" description="Low complexity" evidence="2">
    <location>
        <begin position="305"/>
        <end position="319"/>
    </location>
</feature>
<evidence type="ECO:0000256" key="1">
    <source>
        <dbReference type="RuleBase" id="RU004429"/>
    </source>
</evidence>
<keyword evidence="1" id="KW-0520">NAD</keyword>
<sequence>MSALPFLAEITDTTSTVASTAGAEQIAFWILGPLALLGAVGMVLSRGAVHSALWLVLTMLCLGCAYLVQQAEFLGFVQIIVYTGAIMMLFLFVLMLTGRDAGDSVFEVLRGQRVAAALVGIALVALLTTGLLRALDALPTVGLDEALALRGAVGSIAELVFTDFLFPFELTSALLITAAVGAMVLTHVEKSTLARTRQPERVRARMASGRMSPLPGPGVFATSSSNATPALLPDGSVAPGSVSALVERSESDRVTRRFRGHQSLVPLGGEPPSTSTDAQPPPSRQPGPGLAAAGAGVPRPDDPSADPAPTAPPDTSDASGATAGSNPFGGAAGLPARTGSSAREPR</sequence>
<feature type="transmembrane region" description="Helical" evidence="1">
    <location>
        <begin position="74"/>
        <end position="94"/>
    </location>
</feature>
<feature type="transmembrane region" description="Helical" evidence="1">
    <location>
        <begin position="51"/>
        <end position="68"/>
    </location>
</feature>
<keyword evidence="1" id="KW-0472">Membrane</keyword>
<keyword evidence="1" id="KW-0874">Quinone</keyword>
<keyword evidence="1" id="KW-1003">Cell membrane</keyword>
<protein>
    <recommendedName>
        <fullName evidence="1">NADH-quinone oxidoreductase subunit J</fullName>
        <ecNumber evidence="1">7.1.1.-</ecNumber>
    </recommendedName>
</protein>
<dbReference type="Proteomes" id="UP000663792">
    <property type="component" value="Unassembled WGS sequence"/>
</dbReference>
<accession>A0A939C0K4</accession>
<dbReference type="InterPro" id="IPR001457">
    <property type="entry name" value="NADH_UbQ/plastoQ_OxRdtase_su6"/>
</dbReference>
<evidence type="ECO:0000313" key="4">
    <source>
        <dbReference type="Proteomes" id="UP000663792"/>
    </source>
</evidence>
<dbReference type="GO" id="GO:0008137">
    <property type="term" value="F:NADH dehydrogenase (ubiquinone) activity"/>
    <property type="evidence" value="ECO:0007669"/>
    <property type="project" value="UniProtKB-UniRule"/>
</dbReference>
<dbReference type="EC" id="7.1.1.-" evidence="1"/>
<comment type="caution">
    <text evidence="3">The sequence shown here is derived from an EMBL/GenBank/DDBJ whole genome shotgun (WGS) entry which is preliminary data.</text>
</comment>
<keyword evidence="1" id="KW-1133">Transmembrane helix</keyword>
<keyword evidence="4" id="KW-1185">Reference proteome</keyword>
<dbReference type="NCBIfam" id="NF005165">
    <property type="entry name" value="PRK06638.1-5"/>
    <property type="match status" value="1"/>
</dbReference>
<comment type="similarity">
    <text evidence="1">Belongs to the complex I subunit 6 family.</text>
</comment>
<reference evidence="3" key="1">
    <citation type="submission" date="2021-01" db="EMBL/GenBank/DDBJ databases">
        <title>YIM 132084 draft genome.</title>
        <authorList>
            <person name="An D."/>
        </authorList>
    </citation>
    <scope>NUCLEOTIDE SEQUENCE</scope>
    <source>
        <strain evidence="3">YIM 132084</strain>
    </source>
</reference>
<name>A0A939C0K4_9ACTN</name>
<keyword evidence="1" id="KW-0812">Transmembrane</keyword>
<keyword evidence="3" id="KW-0560">Oxidoreductase</keyword>
<dbReference type="Pfam" id="PF00499">
    <property type="entry name" value="Oxidored_q3"/>
    <property type="match status" value="1"/>
</dbReference>
<proteinExistence type="inferred from homology"/>
<dbReference type="EMBL" id="JAERWK010000005">
    <property type="protein sequence ID" value="MBM9466242.1"/>
    <property type="molecule type" value="Genomic_DNA"/>
</dbReference>
<feature type="transmembrane region" description="Helical" evidence="1">
    <location>
        <begin position="164"/>
        <end position="188"/>
    </location>
</feature>
<dbReference type="GO" id="GO:0016491">
    <property type="term" value="F:oxidoreductase activity"/>
    <property type="evidence" value="ECO:0007669"/>
    <property type="project" value="UniProtKB-KW"/>
</dbReference>
<feature type="transmembrane region" description="Helical" evidence="1">
    <location>
        <begin position="26"/>
        <end position="44"/>
    </location>
</feature>
<feature type="region of interest" description="Disordered" evidence="2">
    <location>
        <begin position="194"/>
        <end position="346"/>
    </location>
</feature>
<dbReference type="Gene3D" id="1.20.120.1200">
    <property type="entry name" value="NADH-ubiquinone/plastoquinone oxidoreductase chain 6, subunit NuoJ"/>
    <property type="match status" value="1"/>
</dbReference>
<dbReference type="PANTHER" id="PTHR33269:SF19">
    <property type="entry name" value="NADH-QUINONE OXIDOREDUCTASE SUBUNIT J"/>
    <property type="match status" value="1"/>
</dbReference>
<organism evidence="3 4">
    <name type="scientific">Nakamurella leprariae</name>
    <dbReference type="NCBI Taxonomy" id="2803911"/>
    <lineage>
        <taxon>Bacteria</taxon>
        <taxon>Bacillati</taxon>
        <taxon>Actinomycetota</taxon>
        <taxon>Actinomycetes</taxon>
        <taxon>Nakamurellales</taxon>
        <taxon>Nakamurellaceae</taxon>
        <taxon>Nakamurella</taxon>
    </lineage>
</organism>
<feature type="compositionally biased region" description="Low complexity" evidence="2">
    <location>
        <begin position="286"/>
        <end position="298"/>
    </location>
</feature>
<dbReference type="GO" id="GO:0005886">
    <property type="term" value="C:plasma membrane"/>
    <property type="evidence" value="ECO:0007669"/>
    <property type="project" value="UniProtKB-SubCell"/>
</dbReference>
<dbReference type="PANTHER" id="PTHR33269">
    <property type="entry name" value="NADH-UBIQUINONE OXIDOREDUCTASE CHAIN 6"/>
    <property type="match status" value="1"/>
</dbReference>
<feature type="compositionally biased region" description="Basic and acidic residues" evidence="2">
    <location>
        <begin position="194"/>
        <end position="203"/>
    </location>
</feature>
<dbReference type="InterPro" id="IPR042106">
    <property type="entry name" value="Nuo/plastoQ_OxRdtase_6_NuoJ"/>
</dbReference>
<gene>
    <name evidence="3" type="ORF">JL106_02980</name>
</gene>
<feature type="transmembrane region" description="Helical" evidence="1">
    <location>
        <begin position="114"/>
        <end position="135"/>
    </location>
</feature>
<dbReference type="GO" id="GO:0048038">
    <property type="term" value="F:quinone binding"/>
    <property type="evidence" value="ECO:0007669"/>
    <property type="project" value="UniProtKB-UniRule"/>
</dbReference>
<comment type="catalytic activity">
    <reaction evidence="1">
        <text>a quinone + NADH + 5 H(+)(in) = a quinol + NAD(+) + 4 H(+)(out)</text>
        <dbReference type="Rhea" id="RHEA:57888"/>
        <dbReference type="ChEBI" id="CHEBI:15378"/>
        <dbReference type="ChEBI" id="CHEBI:24646"/>
        <dbReference type="ChEBI" id="CHEBI:57540"/>
        <dbReference type="ChEBI" id="CHEBI:57945"/>
        <dbReference type="ChEBI" id="CHEBI:132124"/>
    </reaction>
</comment>
<evidence type="ECO:0000313" key="3">
    <source>
        <dbReference type="EMBL" id="MBM9466242.1"/>
    </source>
</evidence>